<evidence type="ECO:0000259" key="5">
    <source>
        <dbReference type="Pfam" id="PF00501"/>
    </source>
</evidence>
<dbReference type="PANTHER" id="PTHR43767">
    <property type="entry name" value="LONG-CHAIN-FATTY-ACID--COA LIGASE"/>
    <property type="match status" value="1"/>
</dbReference>
<feature type="region of interest" description="Disordered" evidence="4">
    <location>
        <begin position="544"/>
        <end position="567"/>
    </location>
</feature>
<dbReference type="Gene3D" id="3.30.300.30">
    <property type="match status" value="1"/>
</dbReference>
<evidence type="ECO:0000256" key="2">
    <source>
        <dbReference type="ARBA" id="ARBA00022741"/>
    </source>
</evidence>
<evidence type="ECO:0000313" key="7">
    <source>
        <dbReference type="EMBL" id="AFB35629.1"/>
    </source>
</evidence>
<evidence type="ECO:0000256" key="1">
    <source>
        <dbReference type="ARBA" id="ARBA00022598"/>
    </source>
</evidence>
<evidence type="ECO:0000256" key="4">
    <source>
        <dbReference type="SAM" id="MobiDB-lite"/>
    </source>
</evidence>
<dbReference type="GO" id="GO:0016878">
    <property type="term" value="F:acid-thiol ligase activity"/>
    <property type="evidence" value="ECO:0007669"/>
    <property type="project" value="UniProtKB-ARBA"/>
</dbReference>
<keyword evidence="2" id="KW-0547">Nucleotide-binding</keyword>
<dbReference type="Pfam" id="PF00501">
    <property type="entry name" value="AMP-binding"/>
    <property type="match status" value="1"/>
</dbReference>
<dbReference type="Gene3D" id="3.40.50.980">
    <property type="match status" value="2"/>
</dbReference>
<dbReference type="InterPro" id="IPR050237">
    <property type="entry name" value="ATP-dep_AMP-bd_enzyme"/>
</dbReference>
<dbReference type="EMBL" id="JF417969">
    <property type="protein sequence ID" value="AFB35629.1"/>
    <property type="molecule type" value="Genomic_DNA"/>
</dbReference>
<dbReference type="Pfam" id="PF13193">
    <property type="entry name" value="AMP-binding_C"/>
    <property type="match status" value="1"/>
</dbReference>
<sequence length="567" mass="60846">MLDGCTPWPDEYAERYRAQGHWSGETLIDVLESSAARHGSRTALVQGDRRVSYDELVRRSRWAAAGFRELGIAADDRVVVQLPNVAEFVVVCFALFRLGAKPVFALPSHRASEIRHLVDISGAVGYVLPGVHRGFDHPALGRRVRDETGTLRHLFTLDDAAADDDMIALSAVEAAGAAADPSGSASFPAPDPADVAFFLLSGGTTALPKLIPRTHDDYVYMMRAAVEAIRLTENDVYLAVLPVEFNFTFGCPGVIGTLLSGGTAVLASDATPELCFPVVEREGVTVTSVGPSVVQLWLDAAEWMKPDLSSVRALQIGGSKLHRDLAERIRPELGCGIQQVFGMAEGLICFTREGDSEEDLLTTQGLPISPADEMKIVDDKDQEVPAGTIGELLTRGPYTPRGYYRSPEHNARAFTEDGFYRSGDLARLTPEGRLVIEGRIKDLINRGGEKVSAGEVEGHLETHPAIARAAVVPVPDDYLGERICAYIVPVGAPPSLPEIKAALTERGLAAYKLPDRVEVVDELPLTGLGKIDKKVLAARSRGAATPAASAFLATTHSSGTDPDRPAS</sequence>
<protein>
    <submittedName>
        <fullName evidence="7">EsmD2</fullName>
    </submittedName>
</protein>
<gene>
    <name evidence="7" type="primary">esmD2</name>
</gene>
<feature type="compositionally biased region" description="Low complexity" evidence="4">
    <location>
        <begin position="544"/>
        <end position="555"/>
    </location>
</feature>
<dbReference type="AlphaFoldDB" id="H6ACY7"/>
<evidence type="ECO:0000256" key="3">
    <source>
        <dbReference type="ARBA" id="ARBA00022840"/>
    </source>
</evidence>
<feature type="domain" description="AMP-dependent synthetase/ligase" evidence="5">
    <location>
        <begin position="31"/>
        <end position="404"/>
    </location>
</feature>
<dbReference type="InterPro" id="IPR045851">
    <property type="entry name" value="AMP-bd_C_sf"/>
</dbReference>
<dbReference type="FunFam" id="2.30.38.10:FF:000003">
    <property type="entry name" value="Vibriobactin-specific 2,3-dihydroxybenzoate-AMP ligase"/>
    <property type="match status" value="1"/>
</dbReference>
<organism evidence="7">
    <name type="scientific">Streptomyces antibioticus</name>
    <dbReference type="NCBI Taxonomy" id="1890"/>
    <lineage>
        <taxon>Bacteria</taxon>
        <taxon>Bacillati</taxon>
        <taxon>Actinomycetota</taxon>
        <taxon>Actinomycetes</taxon>
        <taxon>Kitasatosporales</taxon>
        <taxon>Streptomycetaceae</taxon>
        <taxon>Streptomyces</taxon>
    </lineage>
</organism>
<name>H6ACY7_STRAT</name>
<keyword evidence="7" id="KW-0614">Plasmid</keyword>
<dbReference type="CDD" id="cd05920">
    <property type="entry name" value="23DHB-AMP_lg"/>
    <property type="match status" value="1"/>
</dbReference>
<reference evidence="7" key="1">
    <citation type="submission" date="2011-02" db="EMBL/GenBank/DDBJ databases">
        <title>Insights into a plasmid-borne gene cluster for the biosynthesis of saphenamycin and esmeraldins.</title>
        <authorList>
            <person name="Rui Z."/>
            <person name="Ye M."/>
            <person name="Wang S."/>
            <person name="Fujikawa K."/>
            <person name="Akerele B."/>
            <person name="Aung M."/>
            <person name="Floss H.G."/>
            <person name="Yu T.-W."/>
        </authorList>
    </citation>
    <scope>NUCLEOTIDE SEQUENCE</scope>
    <source>
        <strain evidence="7">Tu 2706</strain>
        <plasmid evidence="7">unnamed</plasmid>
    </source>
</reference>
<accession>H6ACY7</accession>
<keyword evidence="3" id="KW-0067">ATP-binding</keyword>
<dbReference type="InterPro" id="IPR025110">
    <property type="entry name" value="AMP-bd_C"/>
</dbReference>
<dbReference type="Gene3D" id="2.30.38.10">
    <property type="entry name" value="Luciferase, Domain 3"/>
    <property type="match status" value="1"/>
</dbReference>
<geneLocation type="plasmid" evidence="7">
    <name>unnamed</name>
</geneLocation>
<feature type="domain" description="AMP-binding enzyme C-terminal" evidence="6">
    <location>
        <begin position="455"/>
        <end position="530"/>
    </location>
</feature>
<keyword evidence="1" id="KW-0436">Ligase</keyword>
<dbReference type="PANTHER" id="PTHR43767:SF1">
    <property type="entry name" value="NONRIBOSOMAL PEPTIDE SYNTHASE PES1 (EUROFUNG)-RELATED"/>
    <property type="match status" value="1"/>
</dbReference>
<dbReference type="GO" id="GO:0005524">
    <property type="term" value="F:ATP binding"/>
    <property type="evidence" value="ECO:0007669"/>
    <property type="project" value="UniProtKB-KW"/>
</dbReference>
<proteinExistence type="predicted"/>
<dbReference type="SUPFAM" id="SSF56801">
    <property type="entry name" value="Acetyl-CoA synthetase-like"/>
    <property type="match status" value="1"/>
</dbReference>
<evidence type="ECO:0000259" key="6">
    <source>
        <dbReference type="Pfam" id="PF13193"/>
    </source>
</evidence>
<dbReference type="InterPro" id="IPR000873">
    <property type="entry name" value="AMP-dep_synth/lig_dom"/>
</dbReference>